<dbReference type="OrthoDB" id="4173905at2759"/>
<keyword evidence="2 3" id="KW-0808">Transferase</keyword>
<dbReference type="EMBL" id="KV875099">
    <property type="protein sequence ID" value="OIW28021.1"/>
    <property type="molecule type" value="Genomic_DNA"/>
</dbReference>
<dbReference type="GO" id="GO:0005811">
    <property type="term" value="C:lipid droplet"/>
    <property type="evidence" value="ECO:0007669"/>
    <property type="project" value="TreeGrafter"/>
</dbReference>
<evidence type="ECO:0000256" key="1">
    <source>
        <dbReference type="ARBA" id="ARBA00005432"/>
    </source>
</evidence>
<feature type="region of interest" description="Disordered" evidence="4">
    <location>
        <begin position="209"/>
        <end position="260"/>
    </location>
</feature>
<sequence>MSDLYLSHLWSWALRSPPAEWAIKQLRELLIGALSQGPVPKHIAFEMDGNRRYARSHKIETVEGHHLGFEALARVLEICYKCGVKVVTVYAFSIENYNRPKYEVEGLMQLAKVKLEQLMLHGDILDRYGASVRVLGQRDLIRPDVLEVVDQAVESTKNNKDAIFNICFPYTSREEITTAIRTTVEEYSTTARPHSTPFSQTRITQKLLSQKHERGDSLASIRETSPSPSSSRSDEVEDSVSSSATLHPESPPMRSEFESNVTVYPSAEDITADTIDSHMYTDGCPPLELFVRTSGVERLSDFMLWQCHQNTPIVFLKCFWPEFDLWHFIPVLLEWQWRQKRKERDEKPKRRVKQL</sequence>
<dbReference type="InParanoid" id="A0A1J7IKU8"/>
<dbReference type="PROSITE" id="PS01066">
    <property type="entry name" value="UPP_SYNTHASE"/>
    <property type="match status" value="1"/>
</dbReference>
<dbReference type="GO" id="GO:0005783">
    <property type="term" value="C:endoplasmic reticulum"/>
    <property type="evidence" value="ECO:0007669"/>
    <property type="project" value="TreeGrafter"/>
</dbReference>
<dbReference type="Proteomes" id="UP000182658">
    <property type="component" value="Unassembled WGS sequence"/>
</dbReference>
<protein>
    <recommendedName>
        <fullName evidence="3">Alkyl transferase</fullName>
        <ecNumber evidence="3">2.5.1.-</ecNumber>
    </recommendedName>
</protein>
<feature type="compositionally biased region" description="Low complexity" evidence="4">
    <location>
        <begin position="219"/>
        <end position="231"/>
    </location>
</feature>
<proteinExistence type="inferred from homology"/>
<dbReference type="NCBIfam" id="TIGR00055">
    <property type="entry name" value="uppS"/>
    <property type="match status" value="1"/>
</dbReference>
<dbReference type="GO" id="GO:0016020">
    <property type="term" value="C:membrane"/>
    <property type="evidence" value="ECO:0007669"/>
    <property type="project" value="TreeGrafter"/>
</dbReference>
<dbReference type="GO" id="GO:0045547">
    <property type="term" value="F:ditrans,polycis-polyprenyl diphosphate synthase [(2E,6E)-farnesyl diphosphate specific] activity"/>
    <property type="evidence" value="ECO:0007669"/>
    <property type="project" value="EnsemblFungi"/>
</dbReference>
<dbReference type="GO" id="GO:0016094">
    <property type="term" value="P:polyprenol biosynthetic process"/>
    <property type="evidence" value="ECO:0007669"/>
    <property type="project" value="TreeGrafter"/>
</dbReference>
<dbReference type="AlphaFoldDB" id="A0A1J7IKU8"/>
<gene>
    <name evidence="5" type="ORF">CONLIGDRAFT_458823</name>
</gene>
<evidence type="ECO:0000256" key="3">
    <source>
        <dbReference type="RuleBase" id="RU363018"/>
    </source>
</evidence>
<accession>A0A1J7IKU8</accession>
<evidence type="ECO:0000313" key="5">
    <source>
        <dbReference type="EMBL" id="OIW28021.1"/>
    </source>
</evidence>
<dbReference type="InterPro" id="IPR036424">
    <property type="entry name" value="UPP_synth-like_sf"/>
</dbReference>
<organism evidence="5 6">
    <name type="scientific">Coniochaeta ligniaria NRRL 30616</name>
    <dbReference type="NCBI Taxonomy" id="1408157"/>
    <lineage>
        <taxon>Eukaryota</taxon>
        <taxon>Fungi</taxon>
        <taxon>Dikarya</taxon>
        <taxon>Ascomycota</taxon>
        <taxon>Pezizomycotina</taxon>
        <taxon>Sordariomycetes</taxon>
        <taxon>Sordariomycetidae</taxon>
        <taxon>Coniochaetales</taxon>
        <taxon>Coniochaetaceae</taxon>
        <taxon>Coniochaeta</taxon>
    </lineage>
</organism>
<comment type="similarity">
    <text evidence="1 3">Belongs to the UPP synthase family.</text>
</comment>
<dbReference type="PANTHER" id="PTHR10291">
    <property type="entry name" value="DEHYDRODOLICHYL DIPHOSPHATE SYNTHASE FAMILY MEMBER"/>
    <property type="match status" value="1"/>
</dbReference>
<dbReference type="InterPro" id="IPR001441">
    <property type="entry name" value="UPP_synth-like"/>
</dbReference>
<dbReference type="InterPro" id="IPR018520">
    <property type="entry name" value="UPP_synth-like_CS"/>
</dbReference>
<dbReference type="Gene3D" id="3.40.1180.10">
    <property type="entry name" value="Decaprenyl diphosphate synthase-like"/>
    <property type="match status" value="1"/>
</dbReference>
<dbReference type="PANTHER" id="PTHR10291:SF43">
    <property type="entry name" value="DEHYDRODOLICHYL DIPHOSPHATE SYNTHASE COMPLEX SUBUNIT DHDDS"/>
    <property type="match status" value="1"/>
</dbReference>
<evidence type="ECO:0000256" key="2">
    <source>
        <dbReference type="ARBA" id="ARBA00022679"/>
    </source>
</evidence>
<dbReference type="Pfam" id="PF01255">
    <property type="entry name" value="Prenyltransf"/>
    <property type="match status" value="2"/>
</dbReference>
<name>A0A1J7IKU8_9PEZI</name>
<dbReference type="SUPFAM" id="SSF64005">
    <property type="entry name" value="Undecaprenyl diphosphate synthase"/>
    <property type="match status" value="1"/>
</dbReference>
<dbReference type="HAMAP" id="MF_01139">
    <property type="entry name" value="ISPT"/>
    <property type="match status" value="1"/>
</dbReference>
<dbReference type="GO" id="GO:0043048">
    <property type="term" value="P:dolichyl monophosphate biosynthetic process"/>
    <property type="evidence" value="ECO:0007669"/>
    <property type="project" value="EnsemblFungi"/>
</dbReference>
<dbReference type="FunCoup" id="A0A1J7IKU8">
    <property type="interactions" value="390"/>
</dbReference>
<dbReference type="EC" id="2.5.1.-" evidence="3"/>
<evidence type="ECO:0000256" key="4">
    <source>
        <dbReference type="SAM" id="MobiDB-lite"/>
    </source>
</evidence>
<dbReference type="CDD" id="cd00475">
    <property type="entry name" value="Cis_IPPS"/>
    <property type="match status" value="1"/>
</dbReference>
<evidence type="ECO:0000313" key="6">
    <source>
        <dbReference type="Proteomes" id="UP000182658"/>
    </source>
</evidence>
<keyword evidence="6" id="KW-1185">Reference proteome</keyword>
<dbReference type="STRING" id="1408157.A0A1J7IKU8"/>
<reference evidence="5 6" key="1">
    <citation type="submission" date="2016-10" db="EMBL/GenBank/DDBJ databases">
        <title>Draft genome sequence of Coniochaeta ligniaria NRRL30616, a lignocellulolytic fungus for bioabatement of inhibitors in plant biomass hydrolysates.</title>
        <authorList>
            <consortium name="DOE Joint Genome Institute"/>
            <person name="Jimenez D.J."/>
            <person name="Hector R.E."/>
            <person name="Riley R."/>
            <person name="Sun H."/>
            <person name="Grigoriev I.V."/>
            <person name="Van Elsas J.D."/>
            <person name="Nichols N.N."/>
        </authorList>
    </citation>
    <scope>NUCLEOTIDE SEQUENCE [LARGE SCALE GENOMIC DNA]</scope>
    <source>
        <strain evidence="5 6">NRRL 30616</strain>
    </source>
</reference>
<dbReference type="GO" id="GO:1904423">
    <property type="term" value="C:dehydrodolichyl diphosphate synthase complex"/>
    <property type="evidence" value="ECO:0007669"/>
    <property type="project" value="TreeGrafter"/>
</dbReference>